<evidence type="ECO:0000256" key="1">
    <source>
        <dbReference type="ARBA" id="ARBA00000885"/>
    </source>
</evidence>
<comment type="similarity">
    <text evidence="2 6">Belongs to the UPL family. K-HECT subfamily.</text>
</comment>
<evidence type="ECO:0000256" key="6">
    <source>
        <dbReference type="RuleBase" id="RU369009"/>
    </source>
</evidence>
<name>A0AA36G378_9BILA</name>
<evidence type="ECO:0000256" key="7">
    <source>
        <dbReference type="SAM" id="MobiDB-lite"/>
    </source>
</evidence>
<evidence type="ECO:0000259" key="8">
    <source>
        <dbReference type="PROSITE" id="PS50237"/>
    </source>
</evidence>
<proteinExistence type="inferred from homology"/>
<evidence type="ECO:0000313" key="9">
    <source>
        <dbReference type="EMBL" id="CAJ0571424.1"/>
    </source>
</evidence>
<dbReference type="Gene3D" id="3.30.2160.10">
    <property type="entry name" value="Hect, E3 ligase catalytic domain"/>
    <property type="match status" value="1"/>
</dbReference>
<evidence type="ECO:0000256" key="3">
    <source>
        <dbReference type="ARBA" id="ARBA00022679"/>
    </source>
</evidence>
<dbReference type="InterPro" id="IPR035983">
    <property type="entry name" value="Hect_E3_ubiquitin_ligase"/>
</dbReference>
<protein>
    <recommendedName>
        <fullName evidence="6">E3 ubiquitin-protein ligase</fullName>
        <ecNumber evidence="6">2.3.2.26</ecNumber>
    </recommendedName>
</protein>
<feature type="compositionally biased region" description="Low complexity" evidence="7">
    <location>
        <begin position="610"/>
        <end position="624"/>
    </location>
</feature>
<dbReference type="InterPro" id="IPR016024">
    <property type="entry name" value="ARM-type_fold"/>
</dbReference>
<dbReference type="GO" id="GO:0061630">
    <property type="term" value="F:ubiquitin protein ligase activity"/>
    <property type="evidence" value="ECO:0007669"/>
    <property type="project" value="UniProtKB-UniRule"/>
</dbReference>
<dbReference type="EMBL" id="CATQJA010002565">
    <property type="protein sequence ID" value="CAJ0571424.1"/>
    <property type="molecule type" value="Genomic_DNA"/>
</dbReference>
<evidence type="ECO:0000256" key="5">
    <source>
        <dbReference type="PROSITE-ProRule" id="PRU00104"/>
    </source>
</evidence>
<dbReference type="InterPro" id="IPR000569">
    <property type="entry name" value="HECT_dom"/>
</dbReference>
<comment type="pathway">
    <text evidence="6">Protein modification; protein ubiquitination.</text>
</comment>
<dbReference type="PANTHER" id="PTHR45670">
    <property type="entry name" value="E3 UBIQUITIN-PROTEIN LIGASE TRIP12"/>
    <property type="match status" value="1"/>
</dbReference>
<evidence type="ECO:0000256" key="4">
    <source>
        <dbReference type="ARBA" id="ARBA00022786"/>
    </source>
</evidence>
<dbReference type="Gene3D" id="1.25.10.10">
    <property type="entry name" value="Leucine-rich Repeat Variant"/>
    <property type="match status" value="1"/>
</dbReference>
<feature type="compositionally biased region" description="Basic and acidic residues" evidence="7">
    <location>
        <begin position="567"/>
        <end position="581"/>
    </location>
</feature>
<dbReference type="Gene3D" id="3.30.2410.10">
    <property type="entry name" value="Hect, E3 ligase catalytic domain"/>
    <property type="match status" value="1"/>
</dbReference>
<dbReference type="InterPro" id="IPR045322">
    <property type="entry name" value="HECTD1/TRIP12-like"/>
</dbReference>
<dbReference type="GO" id="GO:0000209">
    <property type="term" value="P:protein polyubiquitination"/>
    <property type="evidence" value="ECO:0007669"/>
    <property type="project" value="TreeGrafter"/>
</dbReference>
<feature type="non-terminal residue" evidence="9">
    <location>
        <position position="1457"/>
    </location>
</feature>
<dbReference type="SUPFAM" id="SSF56204">
    <property type="entry name" value="Hect, E3 ligase catalytic domain"/>
    <property type="match status" value="1"/>
</dbReference>
<dbReference type="Pfam" id="PF00632">
    <property type="entry name" value="HECT"/>
    <property type="match status" value="1"/>
</dbReference>
<evidence type="ECO:0000313" key="10">
    <source>
        <dbReference type="Proteomes" id="UP001177023"/>
    </source>
</evidence>
<dbReference type="EC" id="2.3.2.26" evidence="6"/>
<dbReference type="Proteomes" id="UP001177023">
    <property type="component" value="Unassembled WGS sequence"/>
</dbReference>
<dbReference type="GO" id="GO:0043161">
    <property type="term" value="P:proteasome-mediated ubiquitin-dependent protein catabolic process"/>
    <property type="evidence" value="ECO:0007669"/>
    <property type="project" value="TreeGrafter"/>
</dbReference>
<dbReference type="SUPFAM" id="SSF48371">
    <property type="entry name" value="ARM repeat"/>
    <property type="match status" value="1"/>
</dbReference>
<dbReference type="GO" id="GO:0016607">
    <property type="term" value="C:nuclear speck"/>
    <property type="evidence" value="ECO:0007669"/>
    <property type="project" value="TreeGrafter"/>
</dbReference>
<dbReference type="PANTHER" id="PTHR45670:SF13">
    <property type="entry name" value="E3 UBIQUITIN-PROTEIN LIGASE TRIP12"/>
    <property type="match status" value="1"/>
</dbReference>
<feature type="domain" description="HECT" evidence="8">
    <location>
        <begin position="1109"/>
        <end position="1457"/>
    </location>
</feature>
<accession>A0AA36G378</accession>
<gene>
    <name evidence="9" type="ORF">MSPICULIGERA_LOCUS9830</name>
</gene>
<dbReference type="SMART" id="SM00119">
    <property type="entry name" value="HECTc"/>
    <property type="match status" value="1"/>
</dbReference>
<sequence>MELDDGDLAMEMDLDSIPIPPTPRKENNIPAGLVLRSGIDSIAGRCTAYGFIGQPDPGLLENLQSSDLWRKREAVQTISNLILISDEGANLNVSFRDIVAAIKDLLQNEDFNTKSDGVTCLQNLVDVFSRSHSVAADAIPLLITLMQDVREEYGVDIHETALKPLLILSRKYGRNILQAGGLSGVLRHLYFFNQHAQRSAIEVVANAASYVTPANLDQVTEAFREICDNLNNTDSKMGDAACAAFSRIVCNLYEEETFVNDVLDQKYDLACKIVNVLREVTTKFSATTELLIAVRLLMGCSSDFALKLHHVGATSTIANLLSPLSSKRAINSFIDLRELIYMCGELAPALPDTSIFIIDKHIVNQTGTHRRQHQPAWPSTSSEERPFDQICSLLTAPLVSVAASVTDPVVHFGVIRVLVRLLLPCRHVDLFELLEESEYANPVMLVSLMKDALAYTPQRAHLAVATVQLIRTMLEKDSSKNSSCNFRDHGIWESVERLVETLGDGKHKKAGPVTRTRSKAQQIVDALPIVSRKRTSPAGSDVPTTSHASDHHHYPSSILPAVPLTPFRDDGSPSTKRERDSCGSSRSTAHASAGPKKSPLQLLSISRHGSASTSSMDSGSSPDSLTRQLNEQEHTEINAWLIQECSHALRLRPDVAPVHEQLQKLVSSIRDRKDDLIPSTFFKDLLHLAQQNLTPNQLLHSGLAEEILKWMADGSAMHVVPLIIASLQKIDSADRQQHLNQLIRIVAGAVDLCEAFPVSIFDLTSHASTNLFHGAQALRYFRNHVVTITVSRHPKVDSSDPPQSNTFKTDALVTMKYIYSVVKNRLPIRQSSSSEEEEDSQNGIYQSMDIELLTSNGTVIGQEQVLLEVLLANSPDDIGRILGTAHNFHYRPKKSGNPVRHVDHKMSLEQRIREELSHAPDEHTTLPTASGVTLVAEFLEGKRVFEKNMMKRIDRISQSTAHTNPDEPSQFVPALGMLTLLHYIDQYWSVDGCQGYWPERPFPIASKEAFVCKKLDAKVNRQLADFLSVAAQGLPTWIEWIARNAPYALSFETRRSFFHLTAFGRERALGHWLQQRDIPTEDANFMRVKKVSIEVVRDNFITFAYAALQDTPTGSTMEVKFRGEAGTGHGPTQEFYSILSKEFKKASLDLWYPGRMEVDPETNEKMVASDHGLFPLPCTKEKRVEKIQLYELLGRALGQSLQDGKRLDIVLSPIVMKYLIGKAHLIGPCDLATVDPIVYKSMKQIEECGGDELDLIMADYAVPNVDINISTDSSQQTVTAKNRWTYLERVREIMLLTVREPLEAIAHGLNAVLPRENLECFLPDEFEALFCGADGADPEYWQPNRIIDALKFDLGYSRESLAVKNFVQMLVEFTPAKRQRFLQFVTGSPRLPHGGFAALSPPLTVVCKSPAFGGPDGEFPSAVTCKNYVKLPNYTSYEVMVRQFEIALTNVLHFDYN</sequence>
<evidence type="ECO:0000256" key="2">
    <source>
        <dbReference type="ARBA" id="ARBA00006331"/>
    </source>
</evidence>
<keyword evidence="10" id="KW-1185">Reference proteome</keyword>
<comment type="function">
    <text evidence="6">E3 ubiquitin-protein ligase which accepts ubiquitin from an E2 ubiquitin-conjugating enzyme in the form of a thioester and then directly transfers the ubiquitin to targeted substrates.</text>
</comment>
<feature type="active site" description="Glycyl thioester intermediate" evidence="5">
    <location>
        <position position="1425"/>
    </location>
</feature>
<dbReference type="Gene3D" id="3.90.1750.10">
    <property type="entry name" value="Hect, E3 ligase catalytic domains"/>
    <property type="match status" value="1"/>
</dbReference>
<dbReference type="InterPro" id="IPR011989">
    <property type="entry name" value="ARM-like"/>
</dbReference>
<comment type="catalytic activity">
    <reaction evidence="1 6">
        <text>S-ubiquitinyl-[E2 ubiquitin-conjugating enzyme]-L-cysteine + [acceptor protein]-L-lysine = [E2 ubiquitin-conjugating enzyme]-L-cysteine + N(6)-ubiquitinyl-[acceptor protein]-L-lysine.</text>
        <dbReference type="EC" id="2.3.2.26"/>
    </reaction>
</comment>
<organism evidence="9 10">
    <name type="scientific">Mesorhabditis spiculigera</name>
    <dbReference type="NCBI Taxonomy" id="96644"/>
    <lineage>
        <taxon>Eukaryota</taxon>
        <taxon>Metazoa</taxon>
        <taxon>Ecdysozoa</taxon>
        <taxon>Nematoda</taxon>
        <taxon>Chromadorea</taxon>
        <taxon>Rhabditida</taxon>
        <taxon>Rhabditina</taxon>
        <taxon>Rhabditomorpha</taxon>
        <taxon>Rhabditoidea</taxon>
        <taxon>Rhabditidae</taxon>
        <taxon>Mesorhabditinae</taxon>
        <taxon>Mesorhabditis</taxon>
    </lineage>
</organism>
<reference evidence="9" key="1">
    <citation type="submission" date="2023-06" db="EMBL/GenBank/DDBJ databases">
        <authorList>
            <person name="Delattre M."/>
        </authorList>
    </citation>
    <scope>NUCLEOTIDE SEQUENCE</scope>
    <source>
        <strain evidence="9">AF72</strain>
    </source>
</reference>
<feature type="region of interest" description="Disordered" evidence="7">
    <location>
        <begin position="503"/>
        <end position="629"/>
    </location>
</feature>
<keyword evidence="4 5" id="KW-0833">Ubl conjugation pathway</keyword>
<dbReference type="GO" id="GO:0006974">
    <property type="term" value="P:DNA damage response"/>
    <property type="evidence" value="ECO:0007669"/>
    <property type="project" value="TreeGrafter"/>
</dbReference>
<comment type="caution">
    <text evidence="9">The sequence shown here is derived from an EMBL/GenBank/DDBJ whole genome shotgun (WGS) entry which is preliminary data.</text>
</comment>
<dbReference type="PROSITE" id="PS50237">
    <property type="entry name" value="HECT"/>
    <property type="match status" value="1"/>
</dbReference>
<keyword evidence="3 6" id="KW-0808">Transferase</keyword>